<keyword evidence="8" id="KW-1185">Reference proteome</keyword>
<name>A0A3M2L3X3_9NOCA</name>
<comment type="caution">
    <text evidence="7">The sequence shown here is derived from an EMBL/GenBank/DDBJ whole genome shotgun (WGS) entry which is preliminary data.</text>
</comment>
<dbReference type="Gene3D" id="1.10.357.10">
    <property type="entry name" value="Tetracycline Repressor, domain 2"/>
    <property type="match status" value="1"/>
</dbReference>
<evidence type="ECO:0000256" key="3">
    <source>
        <dbReference type="ARBA" id="ARBA00023163"/>
    </source>
</evidence>
<protein>
    <submittedName>
        <fullName evidence="7">TetR/AcrR family transcriptional regulator</fullName>
    </submittedName>
</protein>
<dbReference type="RefSeq" id="WP_122188594.1">
    <property type="nucleotide sequence ID" value="NZ_RFFH01000005.1"/>
</dbReference>
<dbReference type="PROSITE" id="PS50977">
    <property type="entry name" value="HTH_TETR_2"/>
    <property type="match status" value="1"/>
</dbReference>
<evidence type="ECO:0000313" key="7">
    <source>
        <dbReference type="EMBL" id="RMI32251.1"/>
    </source>
</evidence>
<feature type="compositionally biased region" description="Basic and acidic residues" evidence="5">
    <location>
        <begin position="1"/>
        <end position="10"/>
    </location>
</feature>
<keyword evidence="2 4" id="KW-0238">DNA-binding</keyword>
<dbReference type="Pfam" id="PF00440">
    <property type="entry name" value="TetR_N"/>
    <property type="match status" value="1"/>
</dbReference>
<evidence type="ECO:0000313" key="8">
    <source>
        <dbReference type="Proteomes" id="UP000279275"/>
    </source>
</evidence>
<evidence type="ECO:0000259" key="6">
    <source>
        <dbReference type="PROSITE" id="PS50977"/>
    </source>
</evidence>
<evidence type="ECO:0000256" key="5">
    <source>
        <dbReference type="SAM" id="MobiDB-lite"/>
    </source>
</evidence>
<reference evidence="7 8" key="1">
    <citation type="submission" date="2018-10" db="EMBL/GenBank/DDBJ databases">
        <title>Isolation from cow dung.</title>
        <authorList>
            <person name="Ling L."/>
        </authorList>
    </citation>
    <scope>NUCLEOTIDE SEQUENCE [LARGE SCALE GENOMIC DNA]</scope>
    <source>
        <strain evidence="7 8">NEAU-LL90</strain>
    </source>
</reference>
<feature type="DNA-binding region" description="H-T-H motif" evidence="4">
    <location>
        <begin position="46"/>
        <end position="65"/>
    </location>
</feature>
<dbReference type="Proteomes" id="UP000279275">
    <property type="component" value="Unassembled WGS sequence"/>
</dbReference>
<dbReference type="GO" id="GO:0003700">
    <property type="term" value="F:DNA-binding transcription factor activity"/>
    <property type="evidence" value="ECO:0007669"/>
    <property type="project" value="TreeGrafter"/>
</dbReference>
<dbReference type="PANTHER" id="PTHR30055">
    <property type="entry name" value="HTH-TYPE TRANSCRIPTIONAL REGULATOR RUTR"/>
    <property type="match status" value="1"/>
</dbReference>
<feature type="domain" description="HTH tetR-type" evidence="6">
    <location>
        <begin position="23"/>
        <end position="83"/>
    </location>
</feature>
<dbReference type="InterPro" id="IPR001647">
    <property type="entry name" value="HTH_TetR"/>
</dbReference>
<gene>
    <name evidence="7" type="ORF">EBN03_14775</name>
</gene>
<dbReference type="InterPro" id="IPR009057">
    <property type="entry name" value="Homeodomain-like_sf"/>
</dbReference>
<dbReference type="EMBL" id="RFFH01000005">
    <property type="protein sequence ID" value="RMI32251.1"/>
    <property type="molecule type" value="Genomic_DNA"/>
</dbReference>
<dbReference type="OrthoDB" id="4364312at2"/>
<evidence type="ECO:0000256" key="4">
    <source>
        <dbReference type="PROSITE-ProRule" id="PRU00335"/>
    </source>
</evidence>
<organism evidence="7 8">
    <name type="scientific">Nocardia stercoris</name>
    <dbReference type="NCBI Taxonomy" id="2483361"/>
    <lineage>
        <taxon>Bacteria</taxon>
        <taxon>Bacillati</taxon>
        <taxon>Actinomycetota</taxon>
        <taxon>Actinomycetes</taxon>
        <taxon>Mycobacteriales</taxon>
        <taxon>Nocardiaceae</taxon>
        <taxon>Nocardia</taxon>
    </lineage>
</organism>
<sequence length="227" mass="24575">MTGDVADIRTRRGRPPQTAEQAEEVRARIVDGTAAVFTAHGSRGLSVARIIHAAGISRPTFYRYFANAEGPLHVLLTASNTGLVDGIRAALGDVDDPVTMGIGLIDAYLDWARSHGPMLRPVFAELHDPGSPVSGYRVQALDGVRALVRDRFTALGRTQPDPLNLDTALQVCEFCVYRVTTDLEPDTEPTPEAVATARLTMIRSVLVTLGERTDIERALEIPGLFDS</sequence>
<accession>A0A3M2L3X3</accession>
<evidence type="ECO:0000256" key="1">
    <source>
        <dbReference type="ARBA" id="ARBA00023015"/>
    </source>
</evidence>
<feature type="region of interest" description="Disordered" evidence="5">
    <location>
        <begin position="1"/>
        <end position="21"/>
    </location>
</feature>
<evidence type="ECO:0000256" key="2">
    <source>
        <dbReference type="ARBA" id="ARBA00023125"/>
    </source>
</evidence>
<dbReference type="AlphaFoldDB" id="A0A3M2L3X3"/>
<keyword evidence="1" id="KW-0805">Transcription regulation</keyword>
<dbReference type="InterPro" id="IPR050109">
    <property type="entry name" value="HTH-type_TetR-like_transc_reg"/>
</dbReference>
<keyword evidence="3" id="KW-0804">Transcription</keyword>
<dbReference type="GO" id="GO:0000976">
    <property type="term" value="F:transcription cis-regulatory region binding"/>
    <property type="evidence" value="ECO:0007669"/>
    <property type="project" value="TreeGrafter"/>
</dbReference>
<dbReference type="PANTHER" id="PTHR30055:SF234">
    <property type="entry name" value="HTH-TYPE TRANSCRIPTIONAL REGULATOR BETI"/>
    <property type="match status" value="1"/>
</dbReference>
<dbReference type="SUPFAM" id="SSF46689">
    <property type="entry name" value="Homeodomain-like"/>
    <property type="match status" value="1"/>
</dbReference>
<proteinExistence type="predicted"/>